<evidence type="ECO:0000256" key="1">
    <source>
        <dbReference type="ARBA" id="ARBA00004259"/>
    </source>
</evidence>
<evidence type="ECO:0000256" key="2">
    <source>
        <dbReference type="ARBA" id="ARBA00010186"/>
    </source>
</evidence>
<protein>
    <recommendedName>
        <fullName evidence="4">Nuclear pore protein</fullName>
    </recommendedName>
</protein>
<keyword evidence="4" id="KW-0811">Translocation</keyword>
<comment type="caution">
    <text evidence="5">The sequence shown here is derived from an EMBL/GenBank/DDBJ whole genome shotgun (WGS) entry which is preliminary data.</text>
</comment>
<keyword evidence="3 4" id="KW-0539">Nucleus</keyword>
<keyword evidence="4" id="KW-0472">Membrane</keyword>
<dbReference type="GO" id="GO:0006606">
    <property type="term" value="P:protein import into nucleus"/>
    <property type="evidence" value="ECO:0007669"/>
    <property type="project" value="TreeGrafter"/>
</dbReference>
<dbReference type="GO" id="GO:0016973">
    <property type="term" value="P:poly(A)+ mRNA export from nucleus"/>
    <property type="evidence" value="ECO:0007669"/>
    <property type="project" value="TreeGrafter"/>
</dbReference>
<evidence type="ECO:0000256" key="4">
    <source>
        <dbReference type="RuleBase" id="RU364035"/>
    </source>
</evidence>
<reference evidence="5 6" key="1">
    <citation type="submission" date="2019-03" db="EMBL/GenBank/DDBJ databases">
        <title>Sequencing 25 genomes of Wallemia mellicola.</title>
        <authorList>
            <person name="Gostincar C."/>
        </authorList>
    </citation>
    <scope>NUCLEOTIDE SEQUENCE [LARGE SCALE GENOMIC DNA]</scope>
    <source>
        <strain evidence="5 6">EXF-8738</strain>
    </source>
</reference>
<dbReference type="InterPro" id="IPR007231">
    <property type="entry name" value="Nucleoporin_int_Nup93/Nic96"/>
</dbReference>
<gene>
    <name evidence="5" type="ORF">E3Q10_01454</name>
</gene>
<name>A0A4T0SMK4_9BASI</name>
<dbReference type="PANTHER" id="PTHR11225:SF4">
    <property type="entry name" value="NUCLEAR PORE COMPLEX PROTEIN NUP93"/>
    <property type="match status" value="1"/>
</dbReference>
<evidence type="ECO:0000256" key="3">
    <source>
        <dbReference type="ARBA" id="ARBA00023242"/>
    </source>
</evidence>
<keyword evidence="4" id="KW-0509">mRNA transport</keyword>
<proteinExistence type="inferred from homology"/>
<keyword evidence="4" id="KW-0813">Transport</keyword>
<dbReference type="GO" id="GO:0005643">
    <property type="term" value="C:nuclear pore"/>
    <property type="evidence" value="ECO:0007669"/>
    <property type="project" value="UniProtKB-SubCell"/>
</dbReference>
<dbReference type="Proteomes" id="UP000305647">
    <property type="component" value="Unassembled WGS sequence"/>
</dbReference>
<accession>A0A4T0SMK4</accession>
<dbReference type="Pfam" id="PF04097">
    <property type="entry name" value="Nic96"/>
    <property type="match status" value="1"/>
</dbReference>
<dbReference type="PANTHER" id="PTHR11225">
    <property type="entry name" value="NUCLEAR PORE COMPLEX PROTEIN NUP93 NUCLEOPORIN NUP93 DEAD EYE PROTEIN"/>
    <property type="match status" value="1"/>
</dbReference>
<organism evidence="5 6">
    <name type="scientific">Wallemia mellicola</name>
    <dbReference type="NCBI Taxonomy" id="1708541"/>
    <lineage>
        <taxon>Eukaryota</taxon>
        <taxon>Fungi</taxon>
        <taxon>Dikarya</taxon>
        <taxon>Basidiomycota</taxon>
        <taxon>Wallemiomycotina</taxon>
        <taxon>Wallemiomycetes</taxon>
        <taxon>Wallemiales</taxon>
        <taxon>Wallemiaceae</taxon>
        <taxon>Wallemia</taxon>
    </lineage>
</organism>
<evidence type="ECO:0000313" key="6">
    <source>
        <dbReference type="Proteomes" id="UP000305647"/>
    </source>
</evidence>
<comment type="similarity">
    <text evidence="2 4">Belongs to the nucleoporin interacting component (NIC) family.</text>
</comment>
<dbReference type="GO" id="GO:0017056">
    <property type="term" value="F:structural constituent of nuclear pore"/>
    <property type="evidence" value="ECO:0007669"/>
    <property type="project" value="InterPro"/>
</dbReference>
<sequence>MSLADLLAQSRTLTTHLSKPDLPQIHLGLDQIENQSKKLVHKQRGDIDSRAHYLLASGGLNASDLSSKIFNVNSNLNSTFEPLQPLHDNDVQGYLRHDYEQTIISAIEEGRRDTLNDFHDNLATNMQTSWDKRKAAIFEELGQHATGIAPTMDYLPESSLSASVHASIPSTSLAMNTRMNSYVNVVKKLNEYRLQGYNYGLISEFANVAKSLSTTDSRSNQVHDCWNLLASSLREKSVVNGEFQRAALSEREYAHAYLFESVESESARNLRTMWTNGSKRFLEHQFLKYIEKIIVQNPSQAQVGGVPLIQNKVRGFLNVKYRKNGGWSDPKIEIISGQPIWAMLFTLLRTGHAQEALELATESEEALGKTEREFVPYFKAWLDSPDQRLPKQLRDRFMSTYNTRIRFAAESGSIDPYKHALYKLVGRAELSRRNLPSVTNTTEDWLWLQLSLVRESSPGEDTPSESFGLRELAGLLLKFGEKHFDPKGNNPIKYFTVLLLCGQFERAVGYLYNNLQYQVDAVQFAVALSYYGLLRAPEKSHTSEIELLTSDANGQPALDFARIIHRYTRIFARSDPQEALQYLYLICLNSDAPQPISRQQIALCHAYIKDLVLETRSYAHLLGEVKPDGTKTQGLIERDLKLIKLDDERDYLLNIVKSAASRAEIEKRTKDAILLYNLAEEYDVVVTVLCRELGASLSVNPAPQNDDIFDLARGILDHYKRDARIAHRVSQKNRETVGVLLRLKEALTLYEQSQLDAALSTIEDVKLIPLNGDVISITRKSEEFKDLDESISRNLSDVLLITMNILFKIHANLKESPFGDSSRQNKMSQLRAKARTLMMFVGLLRFRISSDVLQQLSRLDVMMV</sequence>
<keyword evidence="4" id="KW-0653">Protein transport</keyword>
<dbReference type="EMBL" id="SPRO01000010">
    <property type="protein sequence ID" value="TIC31918.1"/>
    <property type="molecule type" value="Genomic_DNA"/>
</dbReference>
<evidence type="ECO:0000313" key="5">
    <source>
        <dbReference type="EMBL" id="TIC31918.1"/>
    </source>
</evidence>
<dbReference type="AlphaFoldDB" id="A0A4T0SMK4"/>
<comment type="subcellular location">
    <subcellularLocation>
        <location evidence="1">Nucleus envelope</location>
    </subcellularLocation>
    <subcellularLocation>
        <location evidence="4">Nucleus</location>
        <location evidence="4">Nuclear pore complex</location>
    </subcellularLocation>
</comment>
<keyword evidence="4" id="KW-0906">Nuclear pore complex</keyword>